<dbReference type="InterPro" id="IPR014777">
    <property type="entry name" value="4pyrrole_Mease_sub1"/>
</dbReference>
<comment type="catalytic activity">
    <reaction evidence="6">
        <text>cytidine(1402) in 16S rRNA + S-adenosyl-L-methionine = 2'-O-methylcytidine(1402) in 16S rRNA + S-adenosyl-L-homocysteine + H(+)</text>
        <dbReference type="Rhea" id="RHEA:42924"/>
        <dbReference type="Rhea" id="RHEA-COMP:10285"/>
        <dbReference type="Rhea" id="RHEA-COMP:10286"/>
        <dbReference type="ChEBI" id="CHEBI:15378"/>
        <dbReference type="ChEBI" id="CHEBI:57856"/>
        <dbReference type="ChEBI" id="CHEBI:59789"/>
        <dbReference type="ChEBI" id="CHEBI:74495"/>
        <dbReference type="ChEBI" id="CHEBI:82748"/>
        <dbReference type="EC" id="2.1.1.198"/>
    </reaction>
</comment>
<dbReference type="PIRSF" id="PIRSF005917">
    <property type="entry name" value="MTase_YraL"/>
    <property type="match status" value="1"/>
</dbReference>
<feature type="domain" description="Tetrapyrrole methylase" evidence="7">
    <location>
        <begin position="7"/>
        <end position="206"/>
    </location>
</feature>
<accession>A0A1R4HCM9</accession>
<evidence type="ECO:0000256" key="5">
    <source>
        <dbReference type="ARBA" id="ARBA00022691"/>
    </source>
</evidence>
<dbReference type="InterPro" id="IPR018063">
    <property type="entry name" value="SAM_MeTrfase_RsmI_CS"/>
</dbReference>
<dbReference type="Pfam" id="PF00590">
    <property type="entry name" value="TP_methylase"/>
    <property type="match status" value="1"/>
</dbReference>
<dbReference type="Gene3D" id="3.30.950.10">
    <property type="entry name" value="Methyltransferase, Cobalt-precorrin-4 Transmethylase, Domain 2"/>
    <property type="match status" value="1"/>
</dbReference>
<dbReference type="InterPro" id="IPR053910">
    <property type="entry name" value="RsmI_HTH"/>
</dbReference>
<dbReference type="EC" id="2.1.1.198" evidence="6"/>
<keyword evidence="1 6" id="KW-0963">Cytoplasm</keyword>
<gene>
    <name evidence="9" type="primary">yraL</name>
    <name evidence="6" type="synonym">rsmI</name>
    <name evidence="9" type="ORF">CRENPOLYSF2_370071</name>
</gene>
<dbReference type="SUPFAM" id="SSF53790">
    <property type="entry name" value="Tetrapyrrole methylase"/>
    <property type="match status" value="1"/>
</dbReference>
<dbReference type="OrthoDB" id="9809084at2"/>
<keyword evidence="3 6" id="KW-0489">Methyltransferase</keyword>
<dbReference type="PANTHER" id="PTHR46111:SF1">
    <property type="entry name" value="RIBOSOMAL RNA SMALL SUBUNIT METHYLTRANSFERASE I"/>
    <property type="match status" value="1"/>
</dbReference>
<dbReference type="CDD" id="cd11648">
    <property type="entry name" value="RsmI"/>
    <property type="match status" value="1"/>
</dbReference>
<comment type="subcellular location">
    <subcellularLocation>
        <location evidence="6">Cytoplasm</location>
    </subcellularLocation>
</comment>
<evidence type="ECO:0000256" key="2">
    <source>
        <dbReference type="ARBA" id="ARBA00022552"/>
    </source>
</evidence>
<dbReference type="InterPro" id="IPR014776">
    <property type="entry name" value="4pyrrole_Mease_sub2"/>
</dbReference>
<organism evidence="9 10">
    <name type="scientific">Crenothrix polyspora</name>
    <dbReference type="NCBI Taxonomy" id="360316"/>
    <lineage>
        <taxon>Bacteria</taxon>
        <taxon>Pseudomonadati</taxon>
        <taxon>Pseudomonadota</taxon>
        <taxon>Gammaproteobacteria</taxon>
        <taxon>Methylococcales</taxon>
        <taxon>Crenotrichaceae</taxon>
        <taxon>Crenothrix</taxon>
    </lineage>
</organism>
<dbReference type="FunFam" id="3.30.950.10:FF:000002">
    <property type="entry name" value="Ribosomal RNA small subunit methyltransferase I"/>
    <property type="match status" value="1"/>
</dbReference>
<feature type="domain" description="RsmI HTH" evidence="8">
    <location>
        <begin position="238"/>
        <end position="280"/>
    </location>
</feature>
<dbReference type="Gene3D" id="3.40.1010.10">
    <property type="entry name" value="Cobalt-precorrin-4 Transmethylase, Domain 1"/>
    <property type="match status" value="1"/>
</dbReference>
<keyword evidence="5 6" id="KW-0949">S-adenosyl-L-methionine</keyword>
<proteinExistence type="inferred from homology"/>
<evidence type="ECO:0000256" key="3">
    <source>
        <dbReference type="ARBA" id="ARBA00022603"/>
    </source>
</evidence>
<evidence type="ECO:0000256" key="1">
    <source>
        <dbReference type="ARBA" id="ARBA00022490"/>
    </source>
</evidence>
<dbReference type="GO" id="GO:0005737">
    <property type="term" value="C:cytoplasm"/>
    <property type="evidence" value="ECO:0007669"/>
    <property type="project" value="UniProtKB-SubCell"/>
</dbReference>
<evidence type="ECO:0000256" key="6">
    <source>
        <dbReference type="HAMAP-Rule" id="MF_01877"/>
    </source>
</evidence>
<dbReference type="Proteomes" id="UP000195442">
    <property type="component" value="Unassembled WGS sequence"/>
</dbReference>
<protein>
    <recommendedName>
        <fullName evidence="6">Ribosomal RNA small subunit methyltransferase I</fullName>
        <ecNumber evidence="6">2.1.1.198</ecNumber>
    </recommendedName>
    <alternativeName>
        <fullName evidence="6">16S rRNA 2'-O-ribose C1402 methyltransferase</fullName>
    </alternativeName>
    <alternativeName>
        <fullName evidence="6">rRNA (cytidine-2'-O-)-methyltransferase RsmI</fullName>
    </alternativeName>
</protein>
<dbReference type="InterPro" id="IPR000878">
    <property type="entry name" value="4pyrrol_Mease"/>
</dbReference>
<evidence type="ECO:0000259" key="8">
    <source>
        <dbReference type="Pfam" id="PF23016"/>
    </source>
</evidence>
<dbReference type="AlphaFoldDB" id="A0A1R4HCM9"/>
<dbReference type="HAMAP" id="MF_01877">
    <property type="entry name" value="16SrRNA_methyltr_I"/>
    <property type="match status" value="1"/>
</dbReference>
<keyword evidence="4 6" id="KW-0808">Transferase</keyword>
<dbReference type="PROSITE" id="PS01296">
    <property type="entry name" value="RSMI"/>
    <property type="match status" value="1"/>
</dbReference>
<comment type="function">
    <text evidence="6">Catalyzes the 2'-O-methylation of the ribose of cytidine 1402 (C1402) in 16S rRNA.</text>
</comment>
<reference evidence="10" key="1">
    <citation type="submission" date="2017-02" db="EMBL/GenBank/DDBJ databases">
        <authorList>
            <person name="Daims H."/>
        </authorList>
    </citation>
    <scope>NUCLEOTIDE SEQUENCE [LARGE SCALE GENOMIC DNA]</scope>
</reference>
<keyword evidence="2 6" id="KW-0698">rRNA processing</keyword>
<dbReference type="InterPro" id="IPR035996">
    <property type="entry name" value="4pyrrol_Methylase_sf"/>
</dbReference>
<sequence>MSTDYGKLYVVATPIGNLADFSFRGVEILKQVDLIAAEDTRHVKMLLQHYGISNRVIALHQHNEDNAAKGLLQKLHDGQSIALVSDAGTPLLSDPGLPLVKMAKEAHVDVVPIPGACALITALSASGLPVIPFSFEGFSPRTSSARKTFFSAKLLCPTTWVFYESSHRILASLQDMAEVLPLDRQIVIARELTKLHETIVKASLANALALVANDDNMRKGEFVVLVEGAVIDKSDQVITPEHQRLLEILLKECSTKTAVAMAAEITGIRKKLLYQVALTLNDEEDSGEDASIHFPP</sequence>
<evidence type="ECO:0000313" key="9">
    <source>
        <dbReference type="EMBL" id="SJM93995.1"/>
    </source>
</evidence>
<keyword evidence="10" id="KW-1185">Reference proteome</keyword>
<dbReference type="Pfam" id="PF23016">
    <property type="entry name" value="RsmI_C"/>
    <property type="match status" value="1"/>
</dbReference>
<dbReference type="GO" id="GO:0070677">
    <property type="term" value="F:rRNA (cytosine-2'-O-)-methyltransferase activity"/>
    <property type="evidence" value="ECO:0007669"/>
    <property type="project" value="UniProtKB-UniRule"/>
</dbReference>
<evidence type="ECO:0000313" key="10">
    <source>
        <dbReference type="Proteomes" id="UP000195442"/>
    </source>
</evidence>
<dbReference type="FunFam" id="3.40.1010.10:FF:000002">
    <property type="entry name" value="Ribosomal RNA small subunit methyltransferase I"/>
    <property type="match status" value="1"/>
</dbReference>
<dbReference type="EMBL" id="FUKJ01000301">
    <property type="protein sequence ID" value="SJM93995.1"/>
    <property type="molecule type" value="Genomic_DNA"/>
</dbReference>
<dbReference type="InterPro" id="IPR008189">
    <property type="entry name" value="rRNA_ssu_MeTfrase_I"/>
</dbReference>
<evidence type="ECO:0000259" key="7">
    <source>
        <dbReference type="Pfam" id="PF00590"/>
    </source>
</evidence>
<evidence type="ECO:0000256" key="4">
    <source>
        <dbReference type="ARBA" id="ARBA00022679"/>
    </source>
</evidence>
<dbReference type="RefSeq" id="WP_087147616.1">
    <property type="nucleotide sequence ID" value="NZ_FUKJ01000301.1"/>
</dbReference>
<dbReference type="PANTHER" id="PTHR46111">
    <property type="entry name" value="RIBOSOMAL RNA SMALL SUBUNIT METHYLTRANSFERASE I"/>
    <property type="match status" value="1"/>
</dbReference>
<name>A0A1R4HCM9_9GAMM</name>
<dbReference type="NCBIfam" id="TIGR00096">
    <property type="entry name" value="16S rRNA (cytidine(1402)-2'-O)-methyltransferase"/>
    <property type="match status" value="1"/>
</dbReference>
<comment type="similarity">
    <text evidence="6">Belongs to the methyltransferase superfamily. RsmI family.</text>
</comment>